<feature type="domain" description="Glycosyl transferase family 1" evidence="1">
    <location>
        <begin position="40"/>
        <end position="188"/>
    </location>
</feature>
<dbReference type="PATRIC" id="fig|1226633.4.peg.2046"/>
<name>A0A0B4FMT1_9FUSO</name>
<organism evidence="2 3">
    <name type="scientific">Fusobacterium necrophorum subsp. funduliforme B35</name>
    <dbReference type="NCBI Taxonomy" id="1226633"/>
    <lineage>
        <taxon>Bacteria</taxon>
        <taxon>Fusobacteriati</taxon>
        <taxon>Fusobacteriota</taxon>
        <taxon>Fusobacteriia</taxon>
        <taxon>Fusobacteriales</taxon>
        <taxon>Fusobacteriaceae</taxon>
        <taxon>Fusobacterium</taxon>
    </lineage>
</organism>
<dbReference type="AlphaFoldDB" id="A0A0B4FMT1"/>
<dbReference type="CDD" id="cd03811">
    <property type="entry name" value="GT4_GT28_WabH-like"/>
    <property type="match status" value="1"/>
</dbReference>
<dbReference type="Gene3D" id="3.40.50.2000">
    <property type="entry name" value="Glycogen Phosphorylase B"/>
    <property type="match status" value="2"/>
</dbReference>
<evidence type="ECO:0000259" key="1">
    <source>
        <dbReference type="Pfam" id="PF00534"/>
    </source>
</evidence>
<sequence>MEKEIIQLNPHLKKNSVYLYNPINFKKILQLSTAETTETEKQEMKEKFLLSVARFDCIPKDFETLFQAFDYAKQQGYPGKLYLLGDGKDRNIVEELRLKTKYREDIVLLGWKENPYPWIKAADKLILSSRYEGFPTILLEGLVLEKEVLSSNCKTGPKEILAEGRGKLFEIGDIETLGNYILEMNSEKTISLKEFQSSAIFKKLLNILEEI</sequence>
<dbReference type="GO" id="GO:0016757">
    <property type="term" value="F:glycosyltransferase activity"/>
    <property type="evidence" value="ECO:0007669"/>
    <property type="project" value="InterPro"/>
</dbReference>
<accession>A0A0B4FMT1</accession>
<dbReference type="InterPro" id="IPR001296">
    <property type="entry name" value="Glyco_trans_1"/>
</dbReference>
<reference evidence="2 3" key="1">
    <citation type="submission" date="2013-08" db="EMBL/GenBank/DDBJ databases">
        <title>An opportunistic ruminal bacterium that causes liver abscesses in cattle.</title>
        <authorList>
            <person name="Benahmed F.H."/>
            <person name="Rasmussen M."/>
            <person name="Harbottle H."/>
            <person name="Soppet D."/>
            <person name="Nagaraja T.G."/>
            <person name="Davidson M."/>
        </authorList>
    </citation>
    <scope>NUCLEOTIDE SEQUENCE [LARGE SCALE GENOMIC DNA]</scope>
    <source>
        <strain evidence="2 3">B35</strain>
    </source>
</reference>
<dbReference type="PANTHER" id="PTHR12526">
    <property type="entry name" value="GLYCOSYLTRANSFERASE"/>
    <property type="match status" value="1"/>
</dbReference>
<protein>
    <recommendedName>
        <fullName evidence="1">Glycosyl transferase family 1 domain-containing protein</fullName>
    </recommendedName>
</protein>
<dbReference type="PANTHER" id="PTHR12526:SF630">
    <property type="entry name" value="GLYCOSYLTRANSFERASE"/>
    <property type="match status" value="1"/>
</dbReference>
<comment type="caution">
    <text evidence="2">The sequence shown here is derived from an EMBL/GenBank/DDBJ whole genome shotgun (WGS) entry which is preliminary data.</text>
</comment>
<dbReference type="SUPFAM" id="SSF53756">
    <property type="entry name" value="UDP-Glycosyltransferase/glycogen phosphorylase"/>
    <property type="match status" value="1"/>
</dbReference>
<proteinExistence type="predicted"/>
<dbReference type="EMBL" id="AUZI01000023">
    <property type="protein sequence ID" value="KID48617.1"/>
    <property type="molecule type" value="Genomic_DNA"/>
</dbReference>
<dbReference type="Pfam" id="PF00534">
    <property type="entry name" value="Glycos_transf_1"/>
    <property type="match status" value="1"/>
</dbReference>
<dbReference type="Proteomes" id="UP000031184">
    <property type="component" value="Unassembled WGS sequence"/>
</dbReference>
<evidence type="ECO:0000313" key="3">
    <source>
        <dbReference type="Proteomes" id="UP000031184"/>
    </source>
</evidence>
<gene>
    <name evidence="2" type="ORF">C095_10095</name>
</gene>
<evidence type="ECO:0000313" key="2">
    <source>
        <dbReference type="EMBL" id="KID48617.1"/>
    </source>
</evidence>